<sequence>MVSKVVGQSARKIVSLLEKFPKDRIKHNATFRTSQIERFCNIGGVAIPKDVTEEKDKQLQAKNGTLKINTDKIKKVIYSKKEEKPANYQKDIFTEDILTQQYKSLKNIYESKWEKYYKIDKKLLVPKGNPNYYHRLMTDLNKGGQVKEGLFTAFKTILTGKY</sequence>
<proteinExistence type="predicted"/>
<dbReference type="GO" id="GO:0034551">
    <property type="term" value="P:mitochondrial respiratory chain complex III assembly"/>
    <property type="evidence" value="ECO:0007669"/>
    <property type="project" value="TreeGrafter"/>
</dbReference>
<gene>
    <name evidence="1" type="ORF">FOA43_003975</name>
</gene>
<dbReference type="Proteomes" id="UP000662931">
    <property type="component" value="Chromosome 4"/>
</dbReference>
<evidence type="ECO:0000313" key="1">
    <source>
        <dbReference type="EMBL" id="QPG76584.1"/>
    </source>
</evidence>
<dbReference type="Pfam" id="PF20180">
    <property type="entry name" value="UQCC2_CBP6"/>
    <property type="match status" value="1"/>
</dbReference>
<evidence type="ECO:0000313" key="2">
    <source>
        <dbReference type="Proteomes" id="UP000662931"/>
    </source>
</evidence>
<dbReference type="PANTHER" id="PTHR28250:SF1">
    <property type="entry name" value="CYTOCHROME B PRE-MRNA-PROCESSING PROTEIN 6"/>
    <property type="match status" value="1"/>
</dbReference>
<dbReference type="EMBL" id="CP064815">
    <property type="protein sequence ID" value="QPG76584.1"/>
    <property type="molecule type" value="Genomic_DNA"/>
</dbReference>
<accession>A0A875SCU1</accession>
<organism evidence="1 2">
    <name type="scientific">Eeniella nana</name>
    <name type="common">Yeast</name>
    <name type="synonym">Brettanomyces nanus</name>
    <dbReference type="NCBI Taxonomy" id="13502"/>
    <lineage>
        <taxon>Eukaryota</taxon>
        <taxon>Fungi</taxon>
        <taxon>Dikarya</taxon>
        <taxon>Ascomycota</taxon>
        <taxon>Saccharomycotina</taxon>
        <taxon>Pichiomycetes</taxon>
        <taxon>Pichiales</taxon>
        <taxon>Pichiaceae</taxon>
        <taxon>Brettanomyces</taxon>
    </lineage>
</organism>
<dbReference type="GO" id="GO:0043022">
    <property type="term" value="F:ribosome binding"/>
    <property type="evidence" value="ECO:0007669"/>
    <property type="project" value="InterPro"/>
</dbReference>
<dbReference type="OrthoDB" id="2107880at2759"/>
<dbReference type="GO" id="GO:0061671">
    <property type="term" value="C:Cbp3p-Cbp6 complex"/>
    <property type="evidence" value="ECO:0007669"/>
    <property type="project" value="InterPro"/>
</dbReference>
<dbReference type="InterPro" id="IPR037653">
    <property type="entry name" value="Cbp6"/>
</dbReference>
<keyword evidence="2" id="KW-1185">Reference proteome</keyword>
<dbReference type="KEGG" id="bnn:FOA43_003975"/>
<dbReference type="AlphaFoldDB" id="A0A875SCU1"/>
<dbReference type="RefSeq" id="XP_038780149.1">
    <property type="nucleotide sequence ID" value="XM_038924221.1"/>
</dbReference>
<reference evidence="1" key="1">
    <citation type="submission" date="2020-10" db="EMBL/GenBank/DDBJ databases">
        <authorList>
            <person name="Roach M.J.R."/>
        </authorList>
    </citation>
    <scope>NUCLEOTIDE SEQUENCE</scope>
    <source>
        <strain evidence="1">CBS 1945</strain>
    </source>
</reference>
<protein>
    <submittedName>
        <fullName evidence="1">Uncharacterized protein</fullName>
    </submittedName>
</protein>
<dbReference type="GeneID" id="62197375"/>
<dbReference type="PANTHER" id="PTHR28250">
    <property type="entry name" value="CYTOCHROME B PRE-MRNA-PROCESSING PROTEIN 6"/>
    <property type="match status" value="1"/>
</dbReference>
<name>A0A875SCU1_EENNA</name>